<feature type="compositionally biased region" description="Low complexity" evidence="3">
    <location>
        <begin position="255"/>
        <end position="269"/>
    </location>
</feature>
<feature type="region of interest" description="Disordered" evidence="3">
    <location>
        <begin position="395"/>
        <end position="420"/>
    </location>
</feature>
<keyword evidence="5" id="KW-1185">Reference proteome</keyword>
<feature type="compositionally biased region" description="Polar residues" evidence="3">
    <location>
        <begin position="208"/>
        <end position="222"/>
    </location>
</feature>
<dbReference type="GO" id="GO:0031209">
    <property type="term" value="C:SCAR complex"/>
    <property type="evidence" value="ECO:0007669"/>
    <property type="project" value="TreeGrafter"/>
</dbReference>
<sequence>MPLIKREIQPVYVSRVKLQKGLVNEFECVSVSTLSGIIRQISNLAKYSEDVFDEILHEADSLHKRATSLQGRISGLAQKVTQLDSSVEEISLQDINIKKAFKSTVITDQQVVGRATLPKSMFERYTACDAPPRLQNMNSYRDDGKDALKFYTDPTYFFELWREEMKKEQDRKKKKKKHNRSAGRTQSQVKVKHLKRKVYSGKDKELETSSAKYSIEDSSVGTNEIKPPEQNGSLPSPPQALSPDGTIMYDERRATSASRRGTAAKMPRPATKPPPPPPVPSQVEDFPLPQPPPDFPPPLSLDVPPPPPPPPDPNIFAPPPPPLPTIQPNHLPSSITPNEPAQPPEPKPIDARTDLLEAIRTGMKLRKVQVESEKKEQQTVGMDVASILQRRIAVEYSDTESETGSEWDDDDEEWQDDDDE</sequence>
<proteinExistence type="inferred from homology"/>
<dbReference type="PANTHER" id="PTHR12902:SF1">
    <property type="entry name" value="WISKOTT-ALDRICH SYNDROME PROTEIN FAMILY MEMBER"/>
    <property type="match status" value="1"/>
</dbReference>
<dbReference type="PANTHER" id="PTHR12902">
    <property type="entry name" value="WASP-1"/>
    <property type="match status" value="1"/>
</dbReference>
<dbReference type="SMART" id="SM00246">
    <property type="entry name" value="WH2"/>
    <property type="match status" value="1"/>
</dbReference>
<comment type="subunit">
    <text evidence="2">Binds actin and the Arp2/3 complex.</text>
</comment>
<dbReference type="GO" id="GO:2000601">
    <property type="term" value="P:positive regulation of Arp2/3 complex-mediated actin nucleation"/>
    <property type="evidence" value="ECO:0007669"/>
    <property type="project" value="TreeGrafter"/>
</dbReference>
<evidence type="ECO:0000313" key="4">
    <source>
        <dbReference type="EMBL" id="CAB3977316.1"/>
    </source>
</evidence>
<comment type="similarity">
    <text evidence="1 2">Belongs to the SCAR/WAVE family.</text>
</comment>
<reference evidence="4" key="1">
    <citation type="submission" date="2020-04" db="EMBL/GenBank/DDBJ databases">
        <authorList>
            <person name="Alioto T."/>
            <person name="Alioto T."/>
            <person name="Gomez Garrido J."/>
        </authorList>
    </citation>
    <scope>NUCLEOTIDE SEQUENCE</scope>
    <source>
        <strain evidence="4">A484AB</strain>
    </source>
</reference>
<dbReference type="PROSITE" id="PS51082">
    <property type="entry name" value="WH2"/>
    <property type="match status" value="1"/>
</dbReference>
<feature type="region of interest" description="Disordered" evidence="3">
    <location>
        <begin position="168"/>
        <end position="354"/>
    </location>
</feature>
<dbReference type="GO" id="GO:0005856">
    <property type="term" value="C:cytoskeleton"/>
    <property type="evidence" value="ECO:0007669"/>
    <property type="project" value="UniProtKB-SubCell"/>
</dbReference>
<dbReference type="EMBL" id="CACRXK020000041">
    <property type="protein sequence ID" value="CAB3977316.1"/>
    <property type="molecule type" value="Genomic_DNA"/>
</dbReference>
<feature type="compositionally biased region" description="Acidic residues" evidence="3">
    <location>
        <begin position="397"/>
        <end position="420"/>
    </location>
</feature>
<keyword evidence="2" id="KW-0009">Actin-binding</keyword>
<dbReference type="GO" id="GO:0030036">
    <property type="term" value="P:actin cytoskeleton organization"/>
    <property type="evidence" value="ECO:0007669"/>
    <property type="project" value="UniProtKB-UniRule"/>
</dbReference>
<feature type="compositionally biased region" description="Pro residues" evidence="3">
    <location>
        <begin position="288"/>
        <end position="325"/>
    </location>
</feature>
<keyword evidence="2" id="KW-0206">Cytoskeleton</keyword>
<accession>A0A6S7FN68</accession>
<feature type="compositionally biased region" description="Polar residues" evidence="3">
    <location>
        <begin position="326"/>
        <end position="336"/>
    </location>
</feature>
<dbReference type="InterPro" id="IPR003124">
    <property type="entry name" value="WH2_dom"/>
</dbReference>
<comment type="caution">
    <text evidence="4">The sequence shown here is derived from an EMBL/GenBank/DDBJ whole genome shotgun (WGS) entry which is preliminary data.</text>
</comment>
<comment type="function">
    <text evidence="2">Downstream effector molecule involved in the transmission of signals from tyrosine kinase receptors and small GTPases to the actin cytoskeleton. Promotes formation of actin filaments. Part of the WAVE complex that regulates lamellipodia formation. The WAVE complex regulates actin filament reorganization via its interaction with the Arp2/3 complex.</text>
</comment>
<dbReference type="Proteomes" id="UP001152795">
    <property type="component" value="Unassembled WGS sequence"/>
</dbReference>
<gene>
    <name evidence="4" type="ORF">PACLA_8A011366</name>
</gene>
<feature type="compositionally biased region" description="Pro residues" evidence="3">
    <location>
        <begin position="270"/>
        <end position="280"/>
    </location>
</feature>
<dbReference type="AlphaFoldDB" id="A0A6S7FN68"/>
<dbReference type="GO" id="GO:0034237">
    <property type="term" value="F:protein kinase A regulatory subunit binding"/>
    <property type="evidence" value="ECO:0007669"/>
    <property type="project" value="TreeGrafter"/>
</dbReference>
<protein>
    <recommendedName>
        <fullName evidence="2">Wiskott-Aldrich syndrome protein family member</fullName>
        <shortName evidence="2">WASP family protein member</shortName>
    </recommendedName>
</protein>
<organism evidence="4 5">
    <name type="scientific">Paramuricea clavata</name>
    <name type="common">Red gorgonian</name>
    <name type="synonym">Violescent sea-whip</name>
    <dbReference type="NCBI Taxonomy" id="317549"/>
    <lineage>
        <taxon>Eukaryota</taxon>
        <taxon>Metazoa</taxon>
        <taxon>Cnidaria</taxon>
        <taxon>Anthozoa</taxon>
        <taxon>Octocorallia</taxon>
        <taxon>Malacalcyonacea</taxon>
        <taxon>Plexauridae</taxon>
        <taxon>Paramuricea</taxon>
    </lineage>
</organism>
<dbReference type="GO" id="GO:0003779">
    <property type="term" value="F:actin binding"/>
    <property type="evidence" value="ECO:0007669"/>
    <property type="project" value="UniProtKB-UniRule"/>
</dbReference>
<feature type="compositionally biased region" description="Basic residues" evidence="3">
    <location>
        <begin position="172"/>
        <end position="181"/>
    </location>
</feature>
<evidence type="ECO:0000256" key="1">
    <source>
        <dbReference type="ARBA" id="ARBA00006993"/>
    </source>
</evidence>
<dbReference type="Gene3D" id="6.10.280.150">
    <property type="match status" value="2"/>
</dbReference>
<evidence type="ECO:0000256" key="3">
    <source>
        <dbReference type="SAM" id="MobiDB-lite"/>
    </source>
</evidence>
<dbReference type="Gene3D" id="1.20.5.340">
    <property type="match status" value="1"/>
</dbReference>
<dbReference type="GO" id="GO:0071933">
    <property type="term" value="F:Arp2/3 complex binding"/>
    <property type="evidence" value="ECO:0007669"/>
    <property type="project" value="TreeGrafter"/>
</dbReference>
<evidence type="ECO:0000256" key="2">
    <source>
        <dbReference type="RuleBase" id="RU367034"/>
    </source>
</evidence>
<feature type="compositionally biased region" description="Basic residues" evidence="3">
    <location>
        <begin position="190"/>
        <end position="199"/>
    </location>
</feature>
<evidence type="ECO:0000313" key="5">
    <source>
        <dbReference type="Proteomes" id="UP001152795"/>
    </source>
</evidence>
<comment type="subcellular location">
    <subcellularLocation>
        <location evidence="2">Cytoplasm</location>
        <location evidence="2">Cytoskeleton</location>
    </subcellularLocation>
</comment>
<dbReference type="InterPro" id="IPR028288">
    <property type="entry name" value="SCAR/WAVE_fam"/>
</dbReference>
<dbReference type="OrthoDB" id="1060785at2759"/>
<name>A0A6S7FN68_PARCT</name>
<keyword evidence="2" id="KW-0963">Cytoplasm</keyword>